<dbReference type="InterPro" id="IPR036873">
    <property type="entry name" value="Rhodanese-like_dom_sf"/>
</dbReference>
<accession>A0A1C2G4R0</accession>
<protein>
    <submittedName>
        <fullName evidence="1">Uncharacterized protein</fullName>
    </submittedName>
</protein>
<dbReference type="Gene3D" id="3.40.250.10">
    <property type="entry name" value="Rhodanese-like domain"/>
    <property type="match status" value="1"/>
</dbReference>
<reference evidence="1 2" key="1">
    <citation type="submission" date="2018-02" db="EMBL/GenBank/DDBJ databases">
        <title>Insights into the biology of acidophilic members of the Acidiferrobacteraceae family derived from comparative genomic analyses.</title>
        <authorList>
            <person name="Issotta F."/>
            <person name="Thyssen C."/>
            <person name="Mena C."/>
            <person name="Moya A."/>
            <person name="Bellenberg S."/>
            <person name="Sproer C."/>
            <person name="Covarrubias P.C."/>
            <person name="Sand W."/>
            <person name="Quatrini R."/>
            <person name="Vera M."/>
        </authorList>
    </citation>
    <scope>NUCLEOTIDE SEQUENCE [LARGE SCALE GENOMIC DNA]</scope>
    <source>
        <strain evidence="2">m-1</strain>
    </source>
</reference>
<dbReference type="EMBL" id="PSYR01000001">
    <property type="protein sequence ID" value="RCN58916.1"/>
    <property type="molecule type" value="Genomic_DNA"/>
</dbReference>
<dbReference type="PROSITE" id="PS50206">
    <property type="entry name" value="RHODANESE_3"/>
    <property type="match status" value="1"/>
</dbReference>
<sequence>MHAAPLPVLAAGHGAAPRAFVARTHLPWPLPARSVVIDTRRRAVCTRGSVAGGLCLNPRMLLTSRGRLASWRNVRWLLGALRLTGAETAIVVGDRMRSEDFVAGMLYVAGQRRVEVVADPVTAWLARHPGARGAGTTRGVFREAIYSAWPRTRLVVLRQELAARLRAGGRGYLLVDGRARGRYRRPGHIPGARSLPMADVGRDQAAVRGLISTRRPVVAYGAGPYGSIAYFARLRMLAVRARVLASGWRGWTHRRHVRVSPGRTGVPTPDKALAVASAGAAIMVLAWRMTRRR</sequence>
<name>A0A1C2G4R0_9GAMM</name>
<dbReference type="Proteomes" id="UP000253250">
    <property type="component" value="Unassembled WGS sequence"/>
</dbReference>
<dbReference type="STRING" id="163359.A9R16_06585"/>
<dbReference type="InterPro" id="IPR001763">
    <property type="entry name" value="Rhodanese-like_dom"/>
</dbReference>
<evidence type="ECO:0000313" key="2">
    <source>
        <dbReference type="Proteomes" id="UP000253250"/>
    </source>
</evidence>
<dbReference type="SUPFAM" id="SSF52821">
    <property type="entry name" value="Rhodanese/Cell cycle control phosphatase"/>
    <property type="match status" value="1"/>
</dbReference>
<organism evidence="1 2">
    <name type="scientific">Acidiferrobacter thiooxydans</name>
    <dbReference type="NCBI Taxonomy" id="163359"/>
    <lineage>
        <taxon>Bacteria</taxon>
        <taxon>Pseudomonadati</taxon>
        <taxon>Pseudomonadota</taxon>
        <taxon>Gammaproteobacteria</taxon>
        <taxon>Acidiferrobacterales</taxon>
        <taxon>Acidiferrobacteraceae</taxon>
        <taxon>Acidiferrobacter</taxon>
    </lineage>
</organism>
<proteinExistence type="predicted"/>
<keyword evidence="2" id="KW-1185">Reference proteome</keyword>
<evidence type="ECO:0000313" key="1">
    <source>
        <dbReference type="EMBL" id="RCN58916.1"/>
    </source>
</evidence>
<dbReference type="SMART" id="SM00450">
    <property type="entry name" value="RHOD"/>
    <property type="match status" value="1"/>
</dbReference>
<gene>
    <name evidence="1" type="ORF">C4900_03930</name>
</gene>
<dbReference type="OrthoDB" id="8561680at2"/>
<comment type="caution">
    <text evidence="1">The sequence shown here is derived from an EMBL/GenBank/DDBJ whole genome shotgun (WGS) entry which is preliminary data.</text>
</comment>
<dbReference type="RefSeq" id="WP_065968731.1">
    <property type="nucleotide sequence ID" value="NZ_CP080624.1"/>
</dbReference>
<dbReference type="Pfam" id="PF00581">
    <property type="entry name" value="Rhodanese"/>
    <property type="match status" value="1"/>
</dbReference>
<dbReference type="AlphaFoldDB" id="A0A1C2G4R0"/>